<organism evidence="1 2">
    <name type="scientific">Acrobeloides nanus</name>
    <dbReference type="NCBI Taxonomy" id="290746"/>
    <lineage>
        <taxon>Eukaryota</taxon>
        <taxon>Metazoa</taxon>
        <taxon>Ecdysozoa</taxon>
        <taxon>Nematoda</taxon>
        <taxon>Chromadorea</taxon>
        <taxon>Rhabditida</taxon>
        <taxon>Tylenchina</taxon>
        <taxon>Cephalobomorpha</taxon>
        <taxon>Cephaloboidea</taxon>
        <taxon>Cephalobidae</taxon>
        <taxon>Acrobeloides</taxon>
    </lineage>
</organism>
<evidence type="ECO:0000313" key="1">
    <source>
        <dbReference type="Proteomes" id="UP000887540"/>
    </source>
</evidence>
<protein>
    <submittedName>
        <fullName evidence="2">Uncharacterized protein</fullName>
    </submittedName>
</protein>
<name>A0A914BWN4_9BILA</name>
<sequence length="202" mass="23532">MNALFKVTEELEESSRIKLDATTMSMINFIFQRATSMMRLVPQINFSKLNLSQTIPVYENDTNEIRNVDRFINTYNMINTFPKNTEEQIDKLDKLYGDFENLTYSSISMILLDLMEDLSNSIKADFILPRVIVSDEFVDENDEKSLDDMLKWERIYNSSETNQTGLHGNSKNSSGDIIYHYVIEATYRQSHQVKLSMILHLT</sequence>
<dbReference type="Proteomes" id="UP000887540">
    <property type="component" value="Unplaced"/>
</dbReference>
<accession>A0A914BWN4</accession>
<dbReference type="WBParaSite" id="ACRNAN_Path_1173.g4543.t1">
    <property type="protein sequence ID" value="ACRNAN_Path_1173.g4543.t1"/>
    <property type="gene ID" value="ACRNAN_Path_1173.g4543"/>
</dbReference>
<dbReference type="AlphaFoldDB" id="A0A914BWN4"/>
<proteinExistence type="predicted"/>
<keyword evidence="1" id="KW-1185">Reference proteome</keyword>
<evidence type="ECO:0000313" key="2">
    <source>
        <dbReference type="WBParaSite" id="ACRNAN_Path_1173.g4543.t1"/>
    </source>
</evidence>
<reference evidence="2" key="1">
    <citation type="submission" date="2022-11" db="UniProtKB">
        <authorList>
            <consortium name="WormBaseParasite"/>
        </authorList>
    </citation>
    <scope>IDENTIFICATION</scope>
</reference>